<dbReference type="Gene3D" id="1.10.357.10">
    <property type="entry name" value="Tetracycline Repressor, domain 2"/>
    <property type="match status" value="1"/>
</dbReference>
<dbReference type="PRINTS" id="PR00455">
    <property type="entry name" value="HTHTETR"/>
</dbReference>
<organism evidence="6 7">
    <name type="scientific">Acinetobacter bereziniae</name>
    <name type="common">Acinetobacter genomosp. 10</name>
    <dbReference type="NCBI Taxonomy" id="106648"/>
    <lineage>
        <taxon>Bacteria</taxon>
        <taxon>Pseudomonadati</taxon>
        <taxon>Pseudomonadota</taxon>
        <taxon>Gammaproteobacteria</taxon>
        <taxon>Moraxellales</taxon>
        <taxon>Moraxellaceae</taxon>
        <taxon>Acinetobacter</taxon>
    </lineage>
</organism>
<keyword evidence="3" id="KW-0804">Transcription</keyword>
<evidence type="ECO:0000256" key="1">
    <source>
        <dbReference type="ARBA" id="ARBA00023015"/>
    </source>
</evidence>
<proteinExistence type="predicted"/>
<dbReference type="PANTHER" id="PTHR47506:SF6">
    <property type="entry name" value="HTH-TYPE TRANSCRIPTIONAL REPRESSOR NEMR"/>
    <property type="match status" value="1"/>
</dbReference>
<sequence>MNAQMTYVPKKYHVLNVAHDLFKKYGFHTVGVDRIIADSKVAKMTFYNNFRSKNNLILAIVEREISDQKNSLEDASINSEECESVGQLKALYDWHLSFIEQKNYNGCLLNKALVELWSNSEIIRLIEDFNNWKFELVLRNFDKNNKSKATLFFNLLNGMLLPANKNIIEWSDLEKII</sequence>
<protein>
    <recommendedName>
        <fullName evidence="5">HTH tetR-type domain-containing protein</fullName>
    </recommendedName>
</protein>
<dbReference type="GO" id="GO:0003677">
    <property type="term" value="F:DNA binding"/>
    <property type="evidence" value="ECO:0007669"/>
    <property type="project" value="UniProtKB-UniRule"/>
</dbReference>
<accession>A0A833PF89</accession>
<dbReference type="EMBL" id="WNDP01000003">
    <property type="protein sequence ID" value="KAF1028156.1"/>
    <property type="molecule type" value="Genomic_DNA"/>
</dbReference>
<evidence type="ECO:0000256" key="3">
    <source>
        <dbReference type="ARBA" id="ARBA00023163"/>
    </source>
</evidence>
<evidence type="ECO:0000313" key="6">
    <source>
        <dbReference type="EMBL" id="KAF1028156.1"/>
    </source>
</evidence>
<keyword evidence="2 4" id="KW-0238">DNA-binding</keyword>
<dbReference type="InterPro" id="IPR001647">
    <property type="entry name" value="HTH_TetR"/>
</dbReference>
<dbReference type="SUPFAM" id="SSF46689">
    <property type="entry name" value="Homeodomain-like"/>
    <property type="match status" value="1"/>
</dbReference>
<dbReference type="InterPro" id="IPR009057">
    <property type="entry name" value="Homeodomain-like_sf"/>
</dbReference>
<reference evidence="7" key="1">
    <citation type="journal article" date="2020" name="MBio">
        <title>Horizontal gene transfer to a defensive symbiont with a reduced genome amongst a multipartite beetle microbiome.</title>
        <authorList>
            <person name="Waterworth S.C."/>
            <person name="Florez L.V."/>
            <person name="Rees E.R."/>
            <person name="Hertweck C."/>
            <person name="Kaltenpoth M."/>
            <person name="Kwan J.C."/>
        </authorList>
    </citation>
    <scope>NUCLEOTIDE SEQUENCE [LARGE SCALE GENOMIC DNA]</scope>
</reference>
<dbReference type="PROSITE" id="PS50977">
    <property type="entry name" value="HTH_TETR_2"/>
    <property type="match status" value="1"/>
</dbReference>
<feature type="domain" description="HTH tetR-type" evidence="5">
    <location>
        <begin position="8"/>
        <end position="68"/>
    </location>
</feature>
<keyword evidence="1" id="KW-0805">Transcription regulation</keyword>
<dbReference type="Proteomes" id="UP000490535">
    <property type="component" value="Unassembled WGS sequence"/>
</dbReference>
<evidence type="ECO:0000313" key="7">
    <source>
        <dbReference type="Proteomes" id="UP000490535"/>
    </source>
</evidence>
<gene>
    <name evidence="6" type="ORF">GAK29_00252</name>
</gene>
<dbReference type="AlphaFoldDB" id="A0A833PF89"/>
<evidence type="ECO:0000259" key="5">
    <source>
        <dbReference type="PROSITE" id="PS50977"/>
    </source>
</evidence>
<dbReference type="PANTHER" id="PTHR47506">
    <property type="entry name" value="TRANSCRIPTIONAL REGULATORY PROTEIN"/>
    <property type="match status" value="1"/>
</dbReference>
<name>A0A833PF89_ACIBZ</name>
<feature type="DNA-binding region" description="H-T-H motif" evidence="4">
    <location>
        <begin position="31"/>
        <end position="50"/>
    </location>
</feature>
<comment type="caution">
    <text evidence="6">The sequence shown here is derived from an EMBL/GenBank/DDBJ whole genome shotgun (WGS) entry which is preliminary data.</text>
</comment>
<evidence type="ECO:0000256" key="2">
    <source>
        <dbReference type="ARBA" id="ARBA00023125"/>
    </source>
</evidence>
<dbReference type="Pfam" id="PF00440">
    <property type="entry name" value="TetR_N"/>
    <property type="match status" value="1"/>
</dbReference>
<evidence type="ECO:0000256" key="4">
    <source>
        <dbReference type="PROSITE-ProRule" id="PRU00335"/>
    </source>
</evidence>